<dbReference type="InterPro" id="IPR031641">
    <property type="entry name" value="PapA_C"/>
</dbReference>
<evidence type="ECO:0000313" key="14">
    <source>
        <dbReference type="EMBL" id="MBB5801390.1"/>
    </source>
</evidence>
<organism evidence="14 15">
    <name type="scientific">Saccharothrix ecbatanensis</name>
    <dbReference type="NCBI Taxonomy" id="1105145"/>
    <lineage>
        <taxon>Bacteria</taxon>
        <taxon>Bacillati</taxon>
        <taxon>Actinomycetota</taxon>
        <taxon>Actinomycetes</taxon>
        <taxon>Pseudonocardiales</taxon>
        <taxon>Pseudonocardiaceae</taxon>
        <taxon>Saccharothrix</taxon>
    </lineage>
</organism>
<dbReference type="PANTHER" id="PTHR28037">
    <property type="entry name" value="ALCOHOL O-ACETYLTRANSFERASE 1-RELATED"/>
    <property type="match status" value="1"/>
</dbReference>
<keyword evidence="15" id="KW-1185">Reference proteome</keyword>
<name>A0A7W9HFS9_9PSEU</name>
<evidence type="ECO:0000256" key="9">
    <source>
        <dbReference type="ARBA" id="ARBA00023315"/>
    </source>
</evidence>
<gene>
    <name evidence="14" type="ORF">F4560_001158</name>
</gene>
<keyword evidence="8" id="KW-0808">Transferase</keyword>
<dbReference type="Pfam" id="PF16911">
    <property type="entry name" value="PapA_C"/>
    <property type="match status" value="1"/>
</dbReference>
<sequence>MSNFIRMLAQSEAYHSMNGLYSGRAVRAAGPLDLEALSAAVSALGVAHPVLSCRIGRDEEGQPVLVEGSGSDFRLSHYEGRSEDRTAGMPPLDVRVGAVHVVRHDAETWSLTLMTHHSMVDGRHMLKVLADLWSFYTEAAAGRTLQPRSHGIPRPLEELLTERGVEIPEDHQEELTADADLEAAQEGAGAAEVTMPRFTASPQAEDADGHPVWRRVVLTSVETQALAAVARGGRTTVNGVVSAALMLSTAEDTGIAVQDLVHVAAVDLRQQFSPPIAPAECTNGIAAAVYCDADPDADLLTLARAITETVRDDLTTGRSLKFIGMTPSLQELFMTSVGRIVGTTNVGAIPRLARPAGVELVDYHRFEQLITPHGVDNPMFAVSIFEGRLHIDSTLPESVLNGLDRRIRELITIGTGHNAVNAGTTATAPVPQEFCDVVLPHLPYNESGTLKADDELGALGLDSMGGVQLMSVLETTYNVTLSDDIVAEVTFATVGSLWSEVAAALVAAQE</sequence>
<dbReference type="RefSeq" id="WP_246477738.1">
    <property type="nucleotide sequence ID" value="NZ_JACHMO010000001.1"/>
</dbReference>
<evidence type="ECO:0000313" key="15">
    <source>
        <dbReference type="Proteomes" id="UP000552097"/>
    </source>
</evidence>
<comment type="similarity">
    <text evidence="5">Belongs to the acyltransferase PapA5 family.</text>
</comment>
<evidence type="ECO:0000256" key="1">
    <source>
        <dbReference type="ARBA" id="ARBA00000026"/>
    </source>
</evidence>
<accession>A0A7W9HFS9</accession>
<evidence type="ECO:0000256" key="11">
    <source>
        <dbReference type="ARBA" id="ARBA00032317"/>
    </source>
</evidence>
<dbReference type="InterPro" id="IPR052058">
    <property type="entry name" value="Alcohol_O-acetyltransferase"/>
</dbReference>
<comment type="catalytic activity">
    <reaction evidence="2">
        <text>2 a mycocerosyl-[mycocerosic acid synthase] + a phenolphthiocerol = a dimycocerosyl phenolphthiocerol + 2 holo-[mycocerosic acid synthase].</text>
        <dbReference type="EC" id="2.3.1.282"/>
    </reaction>
</comment>
<dbReference type="EC" id="2.3.1.282" evidence="6"/>
<reference evidence="14 15" key="1">
    <citation type="submission" date="2020-08" db="EMBL/GenBank/DDBJ databases">
        <title>Sequencing the genomes of 1000 actinobacteria strains.</title>
        <authorList>
            <person name="Klenk H.-P."/>
        </authorList>
    </citation>
    <scope>NUCLEOTIDE SEQUENCE [LARGE SCALE GENOMIC DNA]</scope>
    <source>
        <strain evidence="14 15">DSM 45486</strain>
    </source>
</reference>
<evidence type="ECO:0000256" key="8">
    <source>
        <dbReference type="ARBA" id="ARBA00022679"/>
    </source>
</evidence>
<evidence type="ECO:0000256" key="4">
    <source>
        <dbReference type="ARBA" id="ARBA00001957"/>
    </source>
</evidence>
<evidence type="ECO:0000256" key="2">
    <source>
        <dbReference type="ARBA" id="ARBA00000625"/>
    </source>
</evidence>
<keyword evidence="9" id="KW-0012">Acyltransferase</keyword>
<evidence type="ECO:0000256" key="3">
    <source>
        <dbReference type="ARBA" id="ARBA00001907"/>
    </source>
</evidence>
<evidence type="ECO:0000256" key="7">
    <source>
        <dbReference type="ARBA" id="ARBA00013449"/>
    </source>
</evidence>
<evidence type="ECO:0000256" key="5">
    <source>
        <dbReference type="ARBA" id="ARBA00006558"/>
    </source>
</evidence>
<dbReference type="SUPFAM" id="SSF52777">
    <property type="entry name" value="CoA-dependent acyltransferases"/>
    <property type="match status" value="2"/>
</dbReference>
<dbReference type="AlphaFoldDB" id="A0A7W9HFS9"/>
<dbReference type="PROSITE" id="PS50075">
    <property type="entry name" value="CARRIER"/>
    <property type="match status" value="1"/>
</dbReference>
<dbReference type="EMBL" id="JACHMO010000001">
    <property type="protein sequence ID" value="MBB5801390.1"/>
    <property type="molecule type" value="Genomic_DNA"/>
</dbReference>
<comment type="caution">
    <text evidence="14">The sequence shown here is derived from an EMBL/GenBank/DDBJ whole genome shotgun (WGS) entry which is preliminary data.</text>
</comment>
<dbReference type="InterPro" id="IPR009081">
    <property type="entry name" value="PP-bd_ACP"/>
</dbReference>
<dbReference type="PANTHER" id="PTHR28037:SF1">
    <property type="entry name" value="ALCOHOL O-ACETYLTRANSFERASE 1-RELATED"/>
    <property type="match status" value="1"/>
</dbReference>
<comment type="catalytic activity">
    <reaction evidence="3">
        <text>2 a mycocerosyl-[mycocerosic acid synthase] + a phthiodiolone = a dimycocerosyl phthiodiolone + 2 holo-[mycocerosic acid synthase].</text>
        <dbReference type="EC" id="2.3.1.282"/>
    </reaction>
</comment>
<comment type="cofactor">
    <cofactor evidence="4">
        <name>pantetheine 4'-phosphate</name>
        <dbReference type="ChEBI" id="CHEBI:47942"/>
    </cofactor>
</comment>
<protein>
    <recommendedName>
        <fullName evidence="7">Phthiocerol/phthiodiolone dimycocerosyl transferase</fullName>
        <ecNumber evidence="6">2.3.1.282</ecNumber>
    </recommendedName>
    <alternativeName>
        <fullName evidence="12">Acyltransferase PapA5</fullName>
    </alternativeName>
    <alternativeName>
        <fullName evidence="10">Phthiocerol/phthiodiolone O-acyltransferase</fullName>
    </alternativeName>
    <alternativeName>
        <fullName evidence="11">Polyketide synthase-associated protein A5</fullName>
    </alternativeName>
</protein>
<dbReference type="InterPro" id="IPR036736">
    <property type="entry name" value="ACP-like_sf"/>
</dbReference>
<dbReference type="Gene3D" id="3.30.559.30">
    <property type="entry name" value="Nonribosomal peptide synthetase, condensation domain"/>
    <property type="match status" value="1"/>
</dbReference>
<evidence type="ECO:0000256" key="10">
    <source>
        <dbReference type="ARBA" id="ARBA00030465"/>
    </source>
</evidence>
<evidence type="ECO:0000259" key="13">
    <source>
        <dbReference type="PROSITE" id="PS50075"/>
    </source>
</evidence>
<dbReference type="Gene3D" id="3.30.559.10">
    <property type="entry name" value="Chloramphenicol acetyltransferase-like domain"/>
    <property type="match status" value="1"/>
</dbReference>
<feature type="domain" description="Carrier" evidence="13">
    <location>
        <begin position="428"/>
        <end position="505"/>
    </location>
</feature>
<evidence type="ECO:0000256" key="12">
    <source>
        <dbReference type="ARBA" id="ARBA00033407"/>
    </source>
</evidence>
<dbReference type="GO" id="GO:0016746">
    <property type="term" value="F:acyltransferase activity"/>
    <property type="evidence" value="ECO:0007669"/>
    <property type="project" value="UniProtKB-KW"/>
</dbReference>
<dbReference type="InterPro" id="IPR023213">
    <property type="entry name" value="CAT-like_dom_sf"/>
</dbReference>
<dbReference type="Gene3D" id="1.10.1200.10">
    <property type="entry name" value="ACP-like"/>
    <property type="match status" value="1"/>
</dbReference>
<comment type="catalytic activity">
    <reaction evidence="1">
        <text>2 a mycocerosyl-[mycocerosic acid synthase] + a phthiocerol = a dimycocerosyl phthiocerol + 2 holo-[mycocerosic acid synthase].</text>
        <dbReference type="EC" id="2.3.1.282"/>
    </reaction>
</comment>
<dbReference type="SUPFAM" id="SSF47336">
    <property type="entry name" value="ACP-like"/>
    <property type="match status" value="1"/>
</dbReference>
<dbReference type="Pfam" id="PF00550">
    <property type="entry name" value="PP-binding"/>
    <property type="match status" value="1"/>
</dbReference>
<proteinExistence type="inferred from homology"/>
<dbReference type="Proteomes" id="UP000552097">
    <property type="component" value="Unassembled WGS sequence"/>
</dbReference>
<evidence type="ECO:0000256" key="6">
    <source>
        <dbReference type="ARBA" id="ARBA00012866"/>
    </source>
</evidence>